<evidence type="ECO:0000313" key="2">
    <source>
        <dbReference type="RefSeq" id="XP_016504849.1"/>
    </source>
</evidence>
<dbReference type="Pfam" id="PF13344">
    <property type="entry name" value="Hydrolase_6"/>
    <property type="match status" value="1"/>
</dbReference>
<dbReference type="GeneID" id="107822800"/>
<dbReference type="CDD" id="cd07525">
    <property type="entry name" value="HAD_like"/>
    <property type="match status" value="1"/>
</dbReference>
<dbReference type="NCBIfam" id="TIGR01459">
    <property type="entry name" value="HAD-SF-IIA-hyp4"/>
    <property type="match status" value="1"/>
</dbReference>
<dbReference type="KEGG" id="nta:107822800"/>
<dbReference type="InterPro" id="IPR023214">
    <property type="entry name" value="HAD_sf"/>
</dbReference>
<dbReference type="AlphaFoldDB" id="A0A1S4CV22"/>
<dbReference type="PaxDb" id="4097-A0A1S4CV22"/>
<sequence>MMNGTCLSAQSSKLNELNIQTLNGIQQLAETRQFKAWFLDQFGVLHDGKQPYPGAISTLEKLASYGAKMVIISNSSRRASTTLEKLKSLGFDTSLFVGVITSGELTHQYLLRRDDEWFASLGRSCIHMTWSDKGAISLEGLGLEVVENVQEAKFILVHGTDALGLSSGDTLPMNLDDLEKILEQCASKKIPMVVANPDYVTIEPGNLRAMPGTLAATYEKLGGEVKWMGKPHKIIYKSAMDMAAAVDASDCIGVGDSLHHDIKGANAAGIASLFITSCGVHATELELSKFGEVANDNSVRALALKYDAYPTHVLPSFTW</sequence>
<reference evidence="2" key="2">
    <citation type="submission" date="2025-08" db="UniProtKB">
        <authorList>
            <consortium name="RefSeq"/>
        </authorList>
    </citation>
    <scope>IDENTIFICATION</scope>
    <source>
        <tissue evidence="2">Leaf</tissue>
    </source>
</reference>
<dbReference type="InterPro" id="IPR006356">
    <property type="entry name" value="HAD-SF_hydro_IIA_hyp3"/>
</dbReference>
<organism evidence="1 2">
    <name type="scientific">Nicotiana tabacum</name>
    <name type="common">Common tobacco</name>
    <dbReference type="NCBI Taxonomy" id="4097"/>
    <lineage>
        <taxon>Eukaryota</taxon>
        <taxon>Viridiplantae</taxon>
        <taxon>Streptophyta</taxon>
        <taxon>Embryophyta</taxon>
        <taxon>Tracheophyta</taxon>
        <taxon>Spermatophyta</taxon>
        <taxon>Magnoliopsida</taxon>
        <taxon>eudicotyledons</taxon>
        <taxon>Gunneridae</taxon>
        <taxon>Pentapetalae</taxon>
        <taxon>asterids</taxon>
        <taxon>lamiids</taxon>
        <taxon>Solanales</taxon>
        <taxon>Solanaceae</taxon>
        <taxon>Nicotianoideae</taxon>
        <taxon>Nicotianeae</taxon>
        <taxon>Nicotiana</taxon>
    </lineage>
</organism>
<dbReference type="NCBIfam" id="TIGR01460">
    <property type="entry name" value="HAD-SF-IIA"/>
    <property type="match status" value="1"/>
</dbReference>
<dbReference type="Pfam" id="PF13242">
    <property type="entry name" value="Hydrolase_like"/>
    <property type="match status" value="1"/>
</dbReference>
<dbReference type="STRING" id="4097.A0A1S4CV22"/>
<gene>
    <name evidence="2" type="primary">LOC107822800</name>
</gene>
<dbReference type="OrthoDB" id="426235at2759"/>
<dbReference type="PANTHER" id="PTHR19288">
    <property type="entry name" value="4-NITROPHENYLPHOSPHATASE-RELATED"/>
    <property type="match status" value="1"/>
</dbReference>
<dbReference type="OMA" id="EHDIAGG"/>
<dbReference type="Proteomes" id="UP000790787">
    <property type="component" value="Chromosome 11"/>
</dbReference>
<dbReference type="RefSeq" id="XP_016504849.1">
    <property type="nucleotide sequence ID" value="XM_016649363.1"/>
</dbReference>
<dbReference type="InterPro" id="IPR006357">
    <property type="entry name" value="HAD-SF_hydro_IIA"/>
</dbReference>
<dbReference type="RefSeq" id="XP_016504849.1">
    <property type="nucleotide sequence ID" value="XM_016649363.2"/>
</dbReference>
<evidence type="ECO:0000313" key="1">
    <source>
        <dbReference type="Proteomes" id="UP000790787"/>
    </source>
</evidence>
<protein>
    <submittedName>
        <fullName evidence="2">Uncharacterized protein LOC107822800</fullName>
    </submittedName>
</protein>
<dbReference type="SUPFAM" id="SSF56784">
    <property type="entry name" value="HAD-like"/>
    <property type="match status" value="1"/>
</dbReference>
<dbReference type="PANTHER" id="PTHR19288:SF90">
    <property type="entry name" value="OS08G0542600 PROTEIN"/>
    <property type="match status" value="1"/>
</dbReference>
<keyword evidence="1" id="KW-1185">Reference proteome</keyword>
<dbReference type="SMR" id="A0A1S4CV22"/>
<proteinExistence type="predicted"/>
<dbReference type="GO" id="GO:0005737">
    <property type="term" value="C:cytoplasm"/>
    <property type="evidence" value="ECO:0000318"/>
    <property type="project" value="GO_Central"/>
</dbReference>
<dbReference type="Gene3D" id="3.40.50.1000">
    <property type="entry name" value="HAD superfamily/HAD-like"/>
    <property type="match status" value="2"/>
</dbReference>
<dbReference type="GO" id="GO:0016791">
    <property type="term" value="F:phosphatase activity"/>
    <property type="evidence" value="ECO:0000318"/>
    <property type="project" value="GO_Central"/>
</dbReference>
<dbReference type="InterPro" id="IPR036412">
    <property type="entry name" value="HAD-like_sf"/>
</dbReference>
<reference evidence="1" key="1">
    <citation type="journal article" date="2014" name="Nat. Commun.">
        <title>The tobacco genome sequence and its comparison with those of tomato and potato.</title>
        <authorList>
            <person name="Sierro N."/>
            <person name="Battey J.N."/>
            <person name="Ouadi S."/>
            <person name="Bakaher N."/>
            <person name="Bovet L."/>
            <person name="Willig A."/>
            <person name="Goepfert S."/>
            <person name="Peitsch M.C."/>
            <person name="Ivanov N.V."/>
        </authorList>
    </citation>
    <scope>NUCLEOTIDE SEQUENCE [LARGE SCALE GENOMIC DNA]</scope>
</reference>
<accession>A0A1S4CV22</accession>
<dbReference type="FunFam" id="3.40.50.1000:FF:000124">
    <property type="entry name" value="HAD-family hydrolase IIA"/>
    <property type="match status" value="1"/>
</dbReference>
<name>A0A1S4CV22_TOBAC</name>